<dbReference type="GO" id="GO:0015627">
    <property type="term" value="C:type II protein secretion system complex"/>
    <property type="evidence" value="ECO:0007669"/>
    <property type="project" value="InterPro"/>
</dbReference>
<name>A0A9X2FWB9_9GAMM</name>
<feature type="domain" description="General secretion pathway GspH" evidence="12">
    <location>
        <begin position="51"/>
        <end position="182"/>
    </location>
</feature>
<dbReference type="InterPro" id="IPR022346">
    <property type="entry name" value="T2SS_GspH"/>
</dbReference>
<keyword evidence="7 11" id="KW-1133">Transmembrane helix</keyword>
<protein>
    <recommendedName>
        <fullName evidence="2">Type II secretion system protein H</fullName>
    </recommendedName>
    <alternativeName>
        <fullName evidence="10">General secretion pathway protein H</fullName>
    </alternativeName>
</protein>
<keyword evidence="5" id="KW-0997">Cell inner membrane</keyword>
<evidence type="ECO:0000256" key="1">
    <source>
        <dbReference type="ARBA" id="ARBA00004377"/>
    </source>
</evidence>
<evidence type="ECO:0000256" key="11">
    <source>
        <dbReference type="SAM" id="Phobius"/>
    </source>
</evidence>
<dbReference type="Gene3D" id="3.55.40.10">
    <property type="entry name" value="minor pseudopilin epsh domain"/>
    <property type="match status" value="1"/>
</dbReference>
<evidence type="ECO:0000256" key="7">
    <source>
        <dbReference type="ARBA" id="ARBA00022989"/>
    </source>
</evidence>
<proteinExistence type="inferred from homology"/>
<reference evidence="13" key="1">
    <citation type="submission" date="2022-06" db="EMBL/GenBank/DDBJ databases">
        <title>Idiomarina rhizosphaerae M1R2S28.</title>
        <authorList>
            <person name="Sun J.-Q."/>
            <person name="Li L.-F."/>
        </authorList>
    </citation>
    <scope>NUCLEOTIDE SEQUENCE</scope>
    <source>
        <strain evidence="13">M1R2S28</strain>
    </source>
</reference>
<comment type="caution">
    <text evidence="13">The sequence shown here is derived from an EMBL/GenBank/DDBJ whole genome shotgun (WGS) entry which is preliminary data.</text>
</comment>
<evidence type="ECO:0000256" key="5">
    <source>
        <dbReference type="ARBA" id="ARBA00022519"/>
    </source>
</evidence>
<dbReference type="SUPFAM" id="SSF54523">
    <property type="entry name" value="Pili subunits"/>
    <property type="match status" value="1"/>
</dbReference>
<dbReference type="NCBIfam" id="TIGR01708">
    <property type="entry name" value="typeII_sec_gspH"/>
    <property type="match status" value="1"/>
</dbReference>
<organism evidence="13 14">
    <name type="scientific">Idiomarina rhizosphaerae</name>
    <dbReference type="NCBI Taxonomy" id="2961572"/>
    <lineage>
        <taxon>Bacteria</taxon>
        <taxon>Pseudomonadati</taxon>
        <taxon>Pseudomonadota</taxon>
        <taxon>Gammaproteobacteria</taxon>
        <taxon>Alteromonadales</taxon>
        <taxon>Idiomarinaceae</taxon>
        <taxon>Idiomarina</taxon>
    </lineage>
</organism>
<dbReference type="RefSeq" id="WP_253618810.1">
    <property type="nucleotide sequence ID" value="NZ_JAMZDE010000006.1"/>
</dbReference>
<dbReference type="GO" id="GO:0005886">
    <property type="term" value="C:plasma membrane"/>
    <property type="evidence" value="ECO:0007669"/>
    <property type="project" value="UniProtKB-SubCell"/>
</dbReference>
<sequence length="188" mass="21501">MATTTVINKRCQFGFTLIEVMLVMAILGLIASAVMFTLPGGERGQDSPQNAAVSLRQQLNYAREYAMVRQQPLGLKFQEDGYRFLFWKDEQWREEHVRGLRAQETESPLRWQFTSRGLEILEQNESLSSGLFAEESDEDSIIPDILILPSGEMTLFEVHIEYLNDPDADRWLIAENSWQVSISAEAPE</sequence>
<evidence type="ECO:0000256" key="6">
    <source>
        <dbReference type="ARBA" id="ARBA00022692"/>
    </source>
</evidence>
<accession>A0A9X2FWB9</accession>
<keyword evidence="8 11" id="KW-0472">Membrane</keyword>
<keyword evidence="14" id="KW-1185">Reference proteome</keyword>
<evidence type="ECO:0000256" key="10">
    <source>
        <dbReference type="ARBA" id="ARBA00030775"/>
    </source>
</evidence>
<evidence type="ECO:0000256" key="2">
    <source>
        <dbReference type="ARBA" id="ARBA00021549"/>
    </source>
</evidence>
<dbReference type="GO" id="GO:0015628">
    <property type="term" value="P:protein secretion by the type II secretion system"/>
    <property type="evidence" value="ECO:0007669"/>
    <property type="project" value="InterPro"/>
</dbReference>
<comment type="similarity">
    <text evidence="9">Belongs to the GSP H family.</text>
</comment>
<dbReference type="Pfam" id="PF07963">
    <property type="entry name" value="N_methyl"/>
    <property type="match status" value="1"/>
</dbReference>
<dbReference type="InterPro" id="IPR049875">
    <property type="entry name" value="TypeII_GspH"/>
</dbReference>
<dbReference type="Pfam" id="PF12019">
    <property type="entry name" value="GspH"/>
    <property type="match status" value="1"/>
</dbReference>
<evidence type="ECO:0000256" key="9">
    <source>
        <dbReference type="ARBA" id="ARBA00025772"/>
    </source>
</evidence>
<evidence type="ECO:0000313" key="13">
    <source>
        <dbReference type="EMBL" id="MCP1339200.1"/>
    </source>
</evidence>
<dbReference type="PRINTS" id="PR00885">
    <property type="entry name" value="BCTERIALGSPH"/>
</dbReference>
<dbReference type="NCBIfam" id="TIGR02532">
    <property type="entry name" value="IV_pilin_GFxxxE"/>
    <property type="match status" value="1"/>
</dbReference>
<keyword evidence="3" id="KW-1003">Cell membrane</keyword>
<dbReference type="InterPro" id="IPR002416">
    <property type="entry name" value="T2SS_protein-GspH"/>
</dbReference>
<evidence type="ECO:0000256" key="4">
    <source>
        <dbReference type="ARBA" id="ARBA00022481"/>
    </source>
</evidence>
<gene>
    <name evidence="13" type="primary">gspH</name>
    <name evidence="13" type="ORF">NJR55_06285</name>
</gene>
<comment type="subcellular location">
    <subcellularLocation>
        <location evidence="1">Cell inner membrane</location>
        <topology evidence="1">Single-pass membrane protein</topology>
    </subcellularLocation>
</comment>
<dbReference type="InterPro" id="IPR012902">
    <property type="entry name" value="N_methyl_site"/>
</dbReference>
<feature type="transmembrane region" description="Helical" evidence="11">
    <location>
        <begin position="12"/>
        <end position="38"/>
    </location>
</feature>
<dbReference type="EMBL" id="JAMZDE010000006">
    <property type="protein sequence ID" value="MCP1339200.1"/>
    <property type="molecule type" value="Genomic_DNA"/>
</dbReference>
<dbReference type="Proteomes" id="UP001139474">
    <property type="component" value="Unassembled WGS sequence"/>
</dbReference>
<evidence type="ECO:0000256" key="3">
    <source>
        <dbReference type="ARBA" id="ARBA00022475"/>
    </source>
</evidence>
<dbReference type="AlphaFoldDB" id="A0A9X2FWB9"/>
<dbReference type="InterPro" id="IPR045584">
    <property type="entry name" value="Pilin-like"/>
</dbReference>
<evidence type="ECO:0000259" key="12">
    <source>
        <dbReference type="Pfam" id="PF12019"/>
    </source>
</evidence>
<keyword evidence="6 11" id="KW-0812">Transmembrane</keyword>
<evidence type="ECO:0000256" key="8">
    <source>
        <dbReference type="ARBA" id="ARBA00023136"/>
    </source>
</evidence>
<evidence type="ECO:0000313" key="14">
    <source>
        <dbReference type="Proteomes" id="UP001139474"/>
    </source>
</evidence>
<keyword evidence="4" id="KW-0488">Methylation</keyword>